<organism evidence="6 7">
    <name type="scientific">Mycolicibacterium rutilum</name>
    <name type="common">Mycobacterium rutilum</name>
    <dbReference type="NCBI Taxonomy" id="370526"/>
    <lineage>
        <taxon>Bacteria</taxon>
        <taxon>Bacillati</taxon>
        <taxon>Actinomycetota</taxon>
        <taxon>Actinomycetes</taxon>
        <taxon>Mycobacteriales</taxon>
        <taxon>Mycobacteriaceae</taxon>
        <taxon>Mycolicibacterium</taxon>
    </lineage>
</organism>
<dbReference type="Pfam" id="PF00296">
    <property type="entry name" value="Bac_luciferase"/>
    <property type="match status" value="1"/>
</dbReference>
<protein>
    <submittedName>
        <fullName evidence="6">Probable F420-dependent oxidoreductase, Rv2161c family</fullName>
    </submittedName>
</protein>
<keyword evidence="4" id="KW-0503">Monooxygenase</keyword>
<accession>A0A1H6KRP3</accession>
<name>A0A1H6KRP3_MYCRU</name>
<dbReference type="Gene3D" id="3.20.20.30">
    <property type="entry name" value="Luciferase-like domain"/>
    <property type="match status" value="1"/>
</dbReference>
<dbReference type="PANTHER" id="PTHR42847:SF4">
    <property type="entry name" value="ALKANESULFONATE MONOOXYGENASE-RELATED"/>
    <property type="match status" value="1"/>
</dbReference>
<proteinExistence type="predicted"/>
<gene>
    <name evidence="6" type="ORF">SAMN04489835_4092</name>
</gene>
<evidence type="ECO:0000259" key="5">
    <source>
        <dbReference type="Pfam" id="PF00296"/>
    </source>
</evidence>
<feature type="domain" description="Luciferase-like" evidence="5">
    <location>
        <begin position="11"/>
        <end position="259"/>
    </location>
</feature>
<evidence type="ECO:0000256" key="3">
    <source>
        <dbReference type="ARBA" id="ARBA00023002"/>
    </source>
</evidence>
<dbReference type="InterPro" id="IPR050172">
    <property type="entry name" value="SsuD_RutA_monooxygenase"/>
</dbReference>
<reference evidence="7" key="1">
    <citation type="submission" date="2016-10" db="EMBL/GenBank/DDBJ databases">
        <authorList>
            <person name="Varghese N."/>
            <person name="Submissions S."/>
        </authorList>
    </citation>
    <scope>NUCLEOTIDE SEQUENCE [LARGE SCALE GENOMIC DNA]</scope>
    <source>
        <strain evidence="7">DSM 45405</strain>
    </source>
</reference>
<keyword evidence="1" id="KW-0285">Flavoprotein</keyword>
<evidence type="ECO:0000256" key="2">
    <source>
        <dbReference type="ARBA" id="ARBA00022643"/>
    </source>
</evidence>
<evidence type="ECO:0000256" key="4">
    <source>
        <dbReference type="ARBA" id="ARBA00023033"/>
    </source>
</evidence>
<dbReference type="InterPro" id="IPR019921">
    <property type="entry name" value="Lucif-like_OxRdtase_Rv2161c"/>
</dbReference>
<evidence type="ECO:0000256" key="1">
    <source>
        <dbReference type="ARBA" id="ARBA00022630"/>
    </source>
</evidence>
<dbReference type="AlphaFoldDB" id="A0A1H6KRP3"/>
<dbReference type="InterPro" id="IPR011251">
    <property type="entry name" value="Luciferase-like_dom"/>
</dbReference>
<dbReference type="EMBL" id="LT629971">
    <property type="protein sequence ID" value="SEH78465.1"/>
    <property type="molecule type" value="Genomic_DNA"/>
</dbReference>
<dbReference type="InterPro" id="IPR036661">
    <property type="entry name" value="Luciferase-like_sf"/>
</dbReference>
<keyword evidence="7" id="KW-1185">Reference proteome</keyword>
<keyword evidence="2" id="KW-0288">FMN</keyword>
<dbReference type="Proteomes" id="UP000182915">
    <property type="component" value="Chromosome I"/>
</dbReference>
<dbReference type="RefSeq" id="WP_083408713.1">
    <property type="nucleotide sequence ID" value="NZ_LT629971.1"/>
</dbReference>
<dbReference type="NCBIfam" id="TIGR03619">
    <property type="entry name" value="F420_Rv2161c"/>
    <property type="match status" value="1"/>
</dbReference>
<dbReference type="GO" id="GO:0008726">
    <property type="term" value="F:alkanesulfonate monooxygenase activity"/>
    <property type="evidence" value="ECO:0007669"/>
    <property type="project" value="TreeGrafter"/>
</dbReference>
<dbReference type="PANTHER" id="PTHR42847">
    <property type="entry name" value="ALKANESULFONATE MONOOXYGENASE"/>
    <property type="match status" value="1"/>
</dbReference>
<dbReference type="GO" id="GO:0046306">
    <property type="term" value="P:alkanesulfonate catabolic process"/>
    <property type="evidence" value="ECO:0007669"/>
    <property type="project" value="TreeGrafter"/>
</dbReference>
<dbReference type="SUPFAM" id="SSF51679">
    <property type="entry name" value="Bacterial luciferase-like"/>
    <property type="match status" value="1"/>
</dbReference>
<dbReference type="STRING" id="370526.SAMN04489835_4092"/>
<dbReference type="OrthoDB" id="3206024at2"/>
<evidence type="ECO:0000313" key="7">
    <source>
        <dbReference type="Proteomes" id="UP000182915"/>
    </source>
</evidence>
<keyword evidence="3" id="KW-0560">Oxidoreductase</keyword>
<evidence type="ECO:0000313" key="6">
    <source>
        <dbReference type="EMBL" id="SEH78465.1"/>
    </source>
</evidence>
<sequence>MLGFALPQYGASARADIARFASAAEEMGADSLWVGDRLIAAVDPSVGYPGSDTIPEQFRAGFDPFIALALAAAVTERVTLGASVLVAPWYQPVMLARQLTAIDVASGGRLRPGLGIGWSPEEFTAAGAPFRRRGAQLDEMLDALESIWTTNPAAHDGEHWTLPPSWIDLKPAQRPRPPIYLSALTPAALERVGQRADGWLPVAVVPDFVMPDVLTMQRQTIDDAARAAGRDPADIHTAVRINVSEGATPDTVAEAVRVLADGGYPDVFVDLMYVAEDTDDYLRWAERLLA</sequence>